<keyword evidence="3" id="KW-1185">Reference proteome</keyword>
<comment type="caution">
    <text evidence="2">The sequence shown here is derived from an EMBL/GenBank/DDBJ whole genome shotgun (WGS) entry which is preliminary data.</text>
</comment>
<reference evidence="3" key="2">
    <citation type="submission" date="2013-04" db="EMBL/GenBank/DDBJ databases">
        <title>Genomic mechanisms accounting for the adaptation to parasitism in nematode-trapping fungi.</title>
        <authorList>
            <person name="Ahren D.G."/>
        </authorList>
    </citation>
    <scope>NUCLEOTIDE SEQUENCE [LARGE SCALE GENOMIC DNA]</scope>
    <source>
        <strain evidence="3">CBS 200.50</strain>
    </source>
</reference>
<organism evidence="2 3">
    <name type="scientific">Dactylellina haptotyla (strain CBS 200.50)</name>
    <name type="common">Nematode-trapping fungus</name>
    <name type="synonym">Monacrosporium haptotylum</name>
    <dbReference type="NCBI Taxonomy" id="1284197"/>
    <lineage>
        <taxon>Eukaryota</taxon>
        <taxon>Fungi</taxon>
        <taxon>Dikarya</taxon>
        <taxon>Ascomycota</taxon>
        <taxon>Pezizomycotina</taxon>
        <taxon>Orbiliomycetes</taxon>
        <taxon>Orbiliales</taxon>
        <taxon>Orbiliaceae</taxon>
        <taxon>Dactylellina</taxon>
    </lineage>
</organism>
<evidence type="ECO:0000313" key="2">
    <source>
        <dbReference type="EMBL" id="EPS38630.1"/>
    </source>
</evidence>
<dbReference type="InterPro" id="IPR011009">
    <property type="entry name" value="Kinase-like_dom_sf"/>
</dbReference>
<dbReference type="Proteomes" id="UP000015100">
    <property type="component" value="Unassembled WGS sequence"/>
</dbReference>
<evidence type="ECO:0000259" key="1">
    <source>
        <dbReference type="Pfam" id="PF14479"/>
    </source>
</evidence>
<dbReference type="InterPro" id="IPR029498">
    <property type="entry name" value="HeLo_dom"/>
</dbReference>
<accession>S8A6I3</accession>
<protein>
    <recommendedName>
        <fullName evidence="1">Prion-inhibition and propagation HeLo domain-containing protein</fullName>
    </recommendedName>
</protein>
<dbReference type="HOGENOM" id="CLU_017444_1_0_1"/>
<dbReference type="InterPro" id="IPR038305">
    <property type="entry name" value="HeLo_sf"/>
</dbReference>
<dbReference type="EMBL" id="AQGS01000538">
    <property type="protein sequence ID" value="EPS38630.1"/>
    <property type="molecule type" value="Genomic_DNA"/>
</dbReference>
<name>S8A6I3_DACHA</name>
<dbReference type="PANTHER" id="PTHR37542">
    <property type="entry name" value="HELO DOMAIN-CONTAINING PROTEIN-RELATED"/>
    <property type="match status" value="1"/>
</dbReference>
<reference evidence="2 3" key="1">
    <citation type="journal article" date="2013" name="PLoS Genet.">
        <title>Genomic mechanisms accounting for the adaptation to parasitism in nematode-trapping fungi.</title>
        <authorList>
            <person name="Meerupati T."/>
            <person name="Andersson K.M."/>
            <person name="Friman E."/>
            <person name="Kumar D."/>
            <person name="Tunlid A."/>
            <person name="Ahren D."/>
        </authorList>
    </citation>
    <scope>NUCLEOTIDE SEQUENCE [LARGE SCALE GENOMIC DNA]</scope>
    <source>
        <strain evidence="2 3">CBS 200.50</strain>
    </source>
</reference>
<dbReference type="OrthoDB" id="1911848at2759"/>
<dbReference type="PANTHER" id="PTHR37542:SF1">
    <property type="entry name" value="PRION-INHIBITION AND PROPAGATION HELO DOMAIN-CONTAINING PROTEIN"/>
    <property type="match status" value="1"/>
</dbReference>
<dbReference type="AlphaFoldDB" id="S8A6I3"/>
<gene>
    <name evidence="2" type="ORF">H072_7645</name>
</gene>
<sequence length="606" mass="67978">MPEKYQFLWVRLQMEQHKLLDWGEIVNLSEDDTSLHSGLRFSRHLINDVLHQIEALLLDINGLSARYKLKLLVDEGNAPATPPPPYSRSQQASGRAMKAKALSLIAQSRRYPTRLRWAAFDCKKFESLLTDLAVLNDSMIYFLETEQKSAAYKLQQNTFMEILQVSNKVNQLVDLVTSLEVSGRVSNTDMGLPASGLSRAPSGVQGGSTTEARISHEKRLLQLARFKALSVAVEQSSDDPVALSLRKSVTENLKLNAEELVEIRATTASVQHLRAGSRTSYTYRGSGVWVEWKTYVAQGLDSMPPGYVEDRVRKLAALLHNEQKPVEFRVPDCLGYMHQPELERFGYVFCWPKAESSQKENHSPPISLHALLRSLEYPPPLGIRIAIMRAIATSIWFLHATNWLHKGLRSENVIFQFLGDVSSTPITAPNQALLGEPFISGFEYSRPAEAGERTERPAVNSLYHELYRHPHAQFDLPREVGVGRTATGINRRLGFRHIYDVYALGVVLLEVALWEPVHKLVGVKDEVAVMPKEARGAYTALAENRKYEGKLRAAVGDSVAEMVVACITGELVEKEAVENRSTEKYNLMLQAALGEKIVKRLDEIVI</sequence>
<dbReference type="Gene3D" id="1.20.120.1020">
    <property type="entry name" value="Prion-inhibition and propagation, HeLo domain"/>
    <property type="match status" value="1"/>
</dbReference>
<dbReference type="eggNOG" id="ENOG502RXKN">
    <property type="taxonomic scope" value="Eukaryota"/>
</dbReference>
<dbReference type="Pfam" id="PF14479">
    <property type="entry name" value="HeLo"/>
    <property type="match status" value="1"/>
</dbReference>
<dbReference type="SUPFAM" id="SSF56112">
    <property type="entry name" value="Protein kinase-like (PK-like)"/>
    <property type="match status" value="1"/>
</dbReference>
<dbReference type="OMA" id="NLEEYRF"/>
<evidence type="ECO:0000313" key="3">
    <source>
        <dbReference type="Proteomes" id="UP000015100"/>
    </source>
</evidence>
<dbReference type="Gene3D" id="1.10.510.10">
    <property type="entry name" value="Transferase(Phosphotransferase) domain 1"/>
    <property type="match status" value="1"/>
</dbReference>
<dbReference type="STRING" id="1284197.S8A6I3"/>
<proteinExistence type="predicted"/>
<feature type="domain" description="Prion-inhibition and propagation HeLo" evidence="1">
    <location>
        <begin position="1"/>
        <end position="173"/>
    </location>
</feature>